<sequence length="133" mass="14997">MAEAKERGNRGEALACQRLEQAGWKILERNWRRGHSEIDIIACREETIAFIEVKTRSQNAYAPPAQAVTAGQRRRIILAAAAYLQERGLYNTGAYQPRFDVIEVVTLPGKDGRVVDYRHLENAYDAGGLHVFI</sequence>
<dbReference type="Pfam" id="PF02021">
    <property type="entry name" value="UPF0102"/>
    <property type="match status" value="1"/>
</dbReference>
<reference evidence="3" key="2">
    <citation type="submission" date="2021-04" db="EMBL/GenBank/DDBJ databases">
        <authorList>
            <person name="Gilroy R."/>
        </authorList>
    </citation>
    <scope>NUCLEOTIDE SEQUENCE</scope>
    <source>
        <strain evidence="3">CHK188-5543</strain>
    </source>
</reference>
<proteinExistence type="inferred from homology"/>
<dbReference type="AlphaFoldDB" id="A0A9D1WTB3"/>
<protein>
    <recommendedName>
        <fullName evidence="2">UPF0102 protein H9736_05285</fullName>
    </recommendedName>
</protein>
<dbReference type="PANTHER" id="PTHR34039:SF1">
    <property type="entry name" value="UPF0102 PROTEIN YRAN"/>
    <property type="match status" value="1"/>
</dbReference>
<comment type="similarity">
    <text evidence="1 2">Belongs to the UPF0102 family.</text>
</comment>
<evidence type="ECO:0000256" key="2">
    <source>
        <dbReference type="HAMAP-Rule" id="MF_00048"/>
    </source>
</evidence>
<reference evidence="3" key="1">
    <citation type="journal article" date="2021" name="PeerJ">
        <title>Extensive microbial diversity within the chicken gut microbiome revealed by metagenomics and culture.</title>
        <authorList>
            <person name="Gilroy R."/>
            <person name="Ravi A."/>
            <person name="Getino M."/>
            <person name="Pursley I."/>
            <person name="Horton D.L."/>
            <person name="Alikhan N.F."/>
            <person name="Baker D."/>
            <person name="Gharbi K."/>
            <person name="Hall N."/>
            <person name="Watson M."/>
            <person name="Adriaenssens E.M."/>
            <person name="Foster-Nyarko E."/>
            <person name="Jarju S."/>
            <person name="Secka A."/>
            <person name="Antonio M."/>
            <person name="Oren A."/>
            <person name="Chaudhuri R.R."/>
            <person name="La Ragione R."/>
            <person name="Hildebrand F."/>
            <person name="Pallen M.J."/>
        </authorList>
    </citation>
    <scope>NUCLEOTIDE SEQUENCE</scope>
    <source>
        <strain evidence="3">CHK188-5543</strain>
    </source>
</reference>
<dbReference type="GO" id="GO:0003676">
    <property type="term" value="F:nucleic acid binding"/>
    <property type="evidence" value="ECO:0007669"/>
    <property type="project" value="InterPro"/>
</dbReference>
<name>A0A9D1WTB3_9FIRM</name>
<gene>
    <name evidence="3" type="ORF">H9736_05285</name>
</gene>
<dbReference type="Proteomes" id="UP000886800">
    <property type="component" value="Unassembled WGS sequence"/>
</dbReference>
<dbReference type="SUPFAM" id="SSF52980">
    <property type="entry name" value="Restriction endonuclease-like"/>
    <property type="match status" value="1"/>
</dbReference>
<dbReference type="CDD" id="cd20736">
    <property type="entry name" value="PoNe_Nuclease"/>
    <property type="match status" value="1"/>
</dbReference>
<evidence type="ECO:0000313" key="3">
    <source>
        <dbReference type="EMBL" id="HIX65645.1"/>
    </source>
</evidence>
<comment type="caution">
    <text evidence="3">The sequence shown here is derived from an EMBL/GenBank/DDBJ whole genome shotgun (WGS) entry which is preliminary data.</text>
</comment>
<dbReference type="EMBL" id="DXES01000119">
    <property type="protein sequence ID" value="HIX65645.1"/>
    <property type="molecule type" value="Genomic_DNA"/>
</dbReference>
<dbReference type="PANTHER" id="PTHR34039">
    <property type="entry name" value="UPF0102 PROTEIN YRAN"/>
    <property type="match status" value="1"/>
</dbReference>
<evidence type="ECO:0000313" key="4">
    <source>
        <dbReference type="Proteomes" id="UP000886800"/>
    </source>
</evidence>
<dbReference type="InterPro" id="IPR003509">
    <property type="entry name" value="UPF0102_YraN-like"/>
</dbReference>
<dbReference type="Gene3D" id="3.40.1350.10">
    <property type="match status" value="1"/>
</dbReference>
<dbReference type="InterPro" id="IPR011856">
    <property type="entry name" value="tRNA_endonuc-like_dom_sf"/>
</dbReference>
<organism evidence="3 4">
    <name type="scientific">Candidatus Anaerotruncus excrementipullorum</name>
    <dbReference type="NCBI Taxonomy" id="2838465"/>
    <lineage>
        <taxon>Bacteria</taxon>
        <taxon>Bacillati</taxon>
        <taxon>Bacillota</taxon>
        <taxon>Clostridia</taxon>
        <taxon>Eubacteriales</taxon>
        <taxon>Oscillospiraceae</taxon>
        <taxon>Anaerotruncus</taxon>
    </lineage>
</organism>
<dbReference type="HAMAP" id="MF_00048">
    <property type="entry name" value="UPF0102"/>
    <property type="match status" value="1"/>
</dbReference>
<evidence type="ECO:0000256" key="1">
    <source>
        <dbReference type="ARBA" id="ARBA00006738"/>
    </source>
</evidence>
<dbReference type="InterPro" id="IPR011335">
    <property type="entry name" value="Restrct_endonuc-II-like"/>
</dbReference>
<accession>A0A9D1WTB3</accession>